<evidence type="ECO:0000313" key="1">
    <source>
        <dbReference type="EnsemblMetazoa" id="ENSAATROPP012616"/>
    </source>
</evidence>
<protein>
    <submittedName>
        <fullName evidence="1">Uncharacterized protein</fullName>
    </submittedName>
</protein>
<name>A0AAG5DN76_ANOAO</name>
<dbReference type="Proteomes" id="UP000075880">
    <property type="component" value="Unassembled WGS sequence"/>
</dbReference>
<dbReference type="AlphaFoldDB" id="A0AAG5DN76"/>
<accession>A0AAG5DN76</accession>
<proteinExistence type="predicted"/>
<evidence type="ECO:0000313" key="2">
    <source>
        <dbReference type="Proteomes" id="UP000075880"/>
    </source>
</evidence>
<organism evidence="1 2">
    <name type="scientific">Anopheles atroparvus</name>
    <name type="common">European mosquito</name>
    <dbReference type="NCBI Taxonomy" id="41427"/>
    <lineage>
        <taxon>Eukaryota</taxon>
        <taxon>Metazoa</taxon>
        <taxon>Ecdysozoa</taxon>
        <taxon>Arthropoda</taxon>
        <taxon>Hexapoda</taxon>
        <taxon>Insecta</taxon>
        <taxon>Pterygota</taxon>
        <taxon>Neoptera</taxon>
        <taxon>Endopterygota</taxon>
        <taxon>Diptera</taxon>
        <taxon>Nematocera</taxon>
        <taxon>Culicoidea</taxon>
        <taxon>Culicidae</taxon>
        <taxon>Anophelinae</taxon>
        <taxon>Anopheles</taxon>
    </lineage>
</organism>
<dbReference type="EnsemblMetazoa" id="ENSAATROPT013852">
    <property type="protein sequence ID" value="ENSAATROPP012616"/>
    <property type="gene ID" value="ENSAATROPG011242"/>
</dbReference>
<sequence>SMVFHSVRTHALNLRSIFLIRRRLRGRVVVVLAPAKLEQVAIRMIHPVGRRHLHRSLPFRLLYRPLLNVELDVA</sequence>
<keyword evidence="2" id="KW-1185">Reference proteome</keyword>
<reference evidence="1" key="1">
    <citation type="submission" date="2024-04" db="UniProtKB">
        <authorList>
            <consortium name="EnsemblMetazoa"/>
        </authorList>
    </citation>
    <scope>IDENTIFICATION</scope>
    <source>
        <strain evidence="1">EBRO</strain>
    </source>
</reference>